<dbReference type="Proteomes" id="UP000596742">
    <property type="component" value="Unassembled WGS sequence"/>
</dbReference>
<evidence type="ECO:0000256" key="1">
    <source>
        <dbReference type="SAM" id="Coils"/>
    </source>
</evidence>
<gene>
    <name evidence="3" type="ORF">MGAL_10B057609</name>
</gene>
<feature type="chain" id="PRO_5032542860" evidence="2">
    <location>
        <begin position="22"/>
        <end position="69"/>
    </location>
</feature>
<evidence type="ECO:0000256" key="2">
    <source>
        <dbReference type="SAM" id="SignalP"/>
    </source>
</evidence>
<keyword evidence="1" id="KW-0175">Coiled coil</keyword>
<accession>A0A8B6GQB3</accession>
<dbReference type="AlphaFoldDB" id="A0A8B6GQB3"/>
<feature type="signal peptide" evidence="2">
    <location>
        <begin position="1"/>
        <end position="21"/>
    </location>
</feature>
<sequence length="69" mass="8100">MKFGVICVIVLTLFLFSVAEAVDDEMIERLVQTVERMRETQEEMQKKISQLEGEINRCNNYTKDSQRSK</sequence>
<keyword evidence="2" id="KW-0732">Signal</keyword>
<evidence type="ECO:0000313" key="4">
    <source>
        <dbReference type="Proteomes" id="UP000596742"/>
    </source>
</evidence>
<evidence type="ECO:0000313" key="3">
    <source>
        <dbReference type="EMBL" id="VDI67579.1"/>
    </source>
</evidence>
<dbReference type="EMBL" id="UYJE01008817">
    <property type="protein sequence ID" value="VDI67579.1"/>
    <property type="molecule type" value="Genomic_DNA"/>
</dbReference>
<keyword evidence="4" id="KW-1185">Reference proteome</keyword>
<feature type="coiled-coil region" evidence="1">
    <location>
        <begin position="27"/>
        <end position="61"/>
    </location>
</feature>
<reference evidence="3" key="1">
    <citation type="submission" date="2018-11" db="EMBL/GenBank/DDBJ databases">
        <authorList>
            <person name="Alioto T."/>
            <person name="Alioto T."/>
        </authorList>
    </citation>
    <scope>NUCLEOTIDE SEQUENCE</scope>
</reference>
<name>A0A8B6GQB3_MYTGA</name>
<comment type="caution">
    <text evidence="3">The sequence shown here is derived from an EMBL/GenBank/DDBJ whole genome shotgun (WGS) entry which is preliminary data.</text>
</comment>
<dbReference type="OrthoDB" id="6154955at2759"/>
<organism evidence="3 4">
    <name type="scientific">Mytilus galloprovincialis</name>
    <name type="common">Mediterranean mussel</name>
    <dbReference type="NCBI Taxonomy" id="29158"/>
    <lineage>
        <taxon>Eukaryota</taxon>
        <taxon>Metazoa</taxon>
        <taxon>Spiralia</taxon>
        <taxon>Lophotrochozoa</taxon>
        <taxon>Mollusca</taxon>
        <taxon>Bivalvia</taxon>
        <taxon>Autobranchia</taxon>
        <taxon>Pteriomorphia</taxon>
        <taxon>Mytilida</taxon>
        <taxon>Mytiloidea</taxon>
        <taxon>Mytilidae</taxon>
        <taxon>Mytilinae</taxon>
        <taxon>Mytilus</taxon>
    </lineage>
</organism>
<protein>
    <submittedName>
        <fullName evidence="3">Uncharacterized protein</fullName>
    </submittedName>
</protein>
<proteinExistence type="predicted"/>